<evidence type="ECO:0000313" key="1">
    <source>
        <dbReference type="EMBL" id="KOX76778.1"/>
    </source>
</evidence>
<name>A0A0N0U620_9HYME</name>
<dbReference type="EMBL" id="KQ435741">
    <property type="protein sequence ID" value="KOX76778.1"/>
    <property type="molecule type" value="Genomic_DNA"/>
</dbReference>
<evidence type="ECO:0000313" key="2">
    <source>
        <dbReference type="Proteomes" id="UP000053105"/>
    </source>
</evidence>
<reference evidence="1 2" key="1">
    <citation type="submission" date="2015-07" db="EMBL/GenBank/DDBJ databases">
        <title>The genome of Melipona quadrifasciata.</title>
        <authorList>
            <person name="Pan H."/>
            <person name="Kapheim K."/>
        </authorList>
    </citation>
    <scope>NUCLEOTIDE SEQUENCE [LARGE SCALE GENOMIC DNA]</scope>
    <source>
        <strain evidence="1">0111107301</strain>
        <tissue evidence="1">Whole body</tissue>
    </source>
</reference>
<proteinExistence type="predicted"/>
<organism evidence="1 2">
    <name type="scientific">Melipona quadrifasciata</name>
    <dbReference type="NCBI Taxonomy" id="166423"/>
    <lineage>
        <taxon>Eukaryota</taxon>
        <taxon>Metazoa</taxon>
        <taxon>Ecdysozoa</taxon>
        <taxon>Arthropoda</taxon>
        <taxon>Hexapoda</taxon>
        <taxon>Insecta</taxon>
        <taxon>Pterygota</taxon>
        <taxon>Neoptera</taxon>
        <taxon>Endopterygota</taxon>
        <taxon>Hymenoptera</taxon>
        <taxon>Apocrita</taxon>
        <taxon>Aculeata</taxon>
        <taxon>Apoidea</taxon>
        <taxon>Anthophila</taxon>
        <taxon>Apidae</taxon>
        <taxon>Melipona</taxon>
    </lineage>
</organism>
<dbReference type="Proteomes" id="UP000053105">
    <property type="component" value="Unassembled WGS sequence"/>
</dbReference>
<protein>
    <submittedName>
        <fullName evidence="1">Uncharacterized protein</fullName>
    </submittedName>
</protein>
<accession>A0A0N0U620</accession>
<sequence>MIKYRTNISQTTANTKSTFQSPLIVTIIAMHYSSYLTFDTLHVHSETVSSIDVNEIFKRMFTKSTYSQYPNTGNLLGQVLYLCDKNINT</sequence>
<keyword evidence="2" id="KW-1185">Reference proteome</keyword>
<dbReference type="AlphaFoldDB" id="A0A0N0U620"/>
<gene>
    <name evidence="1" type="ORF">WN51_11202</name>
</gene>